<dbReference type="Gene3D" id="3.10.20.30">
    <property type="match status" value="1"/>
</dbReference>
<dbReference type="EMBL" id="CP071793">
    <property type="protein sequence ID" value="QTD52274.1"/>
    <property type="molecule type" value="Genomic_DNA"/>
</dbReference>
<dbReference type="AlphaFoldDB" id="A0A8A4TSY2"/>
<evidence type="ECO:0000313" key="1">
    <source>
        <dbReference type="EMBL" id="QTD52274.1"/>
    </source>
</evidence>
<dbReference type="Pfam" id="PF02597">
    <property type="entry name" value="ThiS"/>
    <property type="match status" value="1"/>
</dbReference>
<keyword evidence="2" id="KW-1185">Reference proteome</keyword>
<accession>A0A8A4TSY2</accession>
<dbReference type="PANTHER" id="PTHR38031">
    <property type="entry name" value="SULFUR CARRIER PROTEIN SLR0821-RELATED"/>
    <property type="match status" value="1"/>
</dbReference>
<dbReference type="InterPro" id="IPR012675">
    <property type="entry name" value="Beta-grasp_dom_sf"/>
</dbReference>
<proteinExistence type="predicted"/>
<dbReference type="InterPro" id="IPR016155">
    <property type="entry name" value="Mopterin_synth/thiamin_S_b"/>
</dbReference>
<organism evidence="1 2">
    <name type="scientific">Sulfidibacter corallicola</name>
    <dbReference type="NCBI Taxonomy" id="2818388"/>
    <lineage>
        <taxon>Bacteria</taxon>
        <taxon>Pseudomonadati</taxon>
        <taxon>Acidobacteriota</taxon>
        <taxon>Holophagae</taxon>
        <taxon>Acanthopleuribacterales</taxon>
        <taxon>Acanthopleuribacteraceae</taxon>
        <taxon>Sulfidibacter</taxon>
    </lineage>
</organism>
<reference evidence="1" key="1">
    <citation type="submission" date="2021-03" db="EMBL/GenBank/DDBJ databases">
        <title>Acanthopleuribacteraceae sp. M133.</title>
        <authorList>
            <person name="Wang G."/>
        </authorList>
    </citation>
    <scope>NUCLEOTIDE SEQUENCE</scope>
    <source>
        <strain evidence="1">M133</strain>
    </source>
</reference>
<dbReference type="SUPFAM" id="SSF54285">
    <property type="entry name" value="MoaD/ThiS"/>
    <property type="match status" value="1"/>
</dbReference>
<protein>
    <submittedName>
        <fullName evidence="1">MoaD/ThiS family protein</fullName>
    </submittedName>
</protein>
<dbReference type="KEGG" id="scor:J3U87_07350"/>
<sequence length="90" mass="10318">MAHVQFTRNLKRFFPDLEPVEIQSDTVSDLVRELDVRHPHLASYIVDDRGALRRHVNIFVNERMIQDRETLSDALSTDAKVFIVQALSGG</sequence>
<name>A0A8A4TSY2_SULCO</name>
<dbReference type="RefSeq" id="WP_237382383.1">
    <property type="nucleotide sequence ID" value="NZ_CP071793.1"/>
</dbReference>
<gene>
    <name evidence="1" type="ORF">J3U87_07350</name>
</gene>
<dbReference type="InterPro" id="IPR003749">
    <property type="entry name" value="ThiS/MoaD-like"/>
</dbReference>
<evidence type="ECO:0000313" key="2">
    <source>
        <dbReference type="Proteomes" id="UP000663929"/>
    </source>
</evidence>
<dbReference type="Proteomes" id="UP000663929">
    <property type="component" value="Chromosome"/>
</dbReference>
<dbReference type="PANTHER" id="PTHR38031:SF1">
    <property type="entry name" value="SULFUR CARRIER PROTEIN CYSO"/>
    <property type="match status" value="1"/>
</dbReference>
<dbReference type="InterPro" id="IPR052045">
    <property type="entry name" value="Sulfur_Carrier/Prot_Modifier"/>
</dbReference>